<proteinExistence type="predicted"/>
<sequence>MNLRENIDDLSKADFYNPQAGYCTHLNSFKYPILQLLQLSAEHRVLKSVSYAKYIVQIEIGGVNQYNDNGASALSLLDRVDEQRFISETQSLMLMNINHDILCNIVLQRNGKSCRLKLINYLRPGLKKRAISIQEEETILTLHGDLGNK</sequence>
<keyword evidence="5" id="KW-0238">DNA-binding</keyword>
<reference evidence="9 10" key="1">
    <citation type="journal article" date="2018" name="Mol. Plant">
        <title>The genome of Artemisia annua provides insight into the evolution of Asteraceae family and artemisinin biosynthesis.</title>
        <authorList>
            <person name="Shen Q."/>
            <person name="Zhang L."/>
            <person name="Liao Z."/>
            <person name="Wang S."/>
            <person name="Yan T."/>
            <person name="Shi P."/>
            <person name="Liu M."/>
            <person name="Fu X."/>
            <person name="Pan Q."/>
            <person name="Wang Y."/>
            <person name="Lv Z."/>
            <person name="Lu X."/>
            <person name="Zhang F."/>
            <person name="Jiang W."/>
            <person name="Ma Y."/>
            <person name="Chen M."/>
            <person name="Hao X."/>
            <person name="Li L."/>
            <person name="Tang Y."/>
            <person name="Lv G."/>
            <person name="Zhou Y."/>
            <person name="Sun X."/>
            <person name="Brodelius P.E."/>
            <person name="Rose J.K.C."/>
            <person name="Tang K."/>
        </authorList>
    </citation>
    <scope>NUCLEOTIDE SEQUENCE [LARGE SCALE GENOMIC DNA]</scope>
    <source>
        <strain evidence="10">cv. Huhao1</strain>
        <tissue evidence="9">Leaf</tissue>
    </source>
</reference>
<evidence type="ECO:0000256" key="5">
    <source>
        <dbReference type="ARBA" id="ARBA00023125"/>
    </source>
</evidence>
<dbReference type="PANTHER" id="PTHR47997">
    <property type="entry name" value="MYB DOMAIN PROTEIN 55"/>
    <property type="match status" value="1"/>
</dbReference>
<evidence type="ECO:0000256" key="3">
    <source>
        <dbReference type="ARBA" id="ARBA00022761"/>
    </source>
</evidence>
<dbReference type="SUPFAM" id="SSF51182">
    <property type="entry name" value="RmlC-like cupins"/>
    <property type="match status" value="1"/>
</dbReference>
<dbReference type="GO" id="GO:0005634">
    <property type="term" value="C:nucleus"/>
    <property type="evidence" value="ECO:0007669"/>
    <property type="project" value="UniProtKB-SubCell"/>
</dbReference>
<dbReference type="InterPro" id="IPR006044">
    <property type="entry name" value="11S_seedstore_pln"/>
</dbReference>
<organism evidence="9 10">
    <name type="scientific">Artemisia annua</name>
    <name type="common">Sweet wormwood</name>
    <dbReference type="NCBI Taxonomy" id="35608"/>
    <lineage>
        <taxon>Eukaryota</taxon>
        <taxon>Viridiplantae</taxon>
        <taxon>Streptophyta</taxon>
        <taxon>Embryophyta</taxon>
        <taxon>Tracheophyta</taxon>
        <taxon>Spermatophyta</taxon>
        <taxon>Magnoliopsida</taxon>
        <taxon>eudicotyledons</taxon>
        <taxon>Gunneridae</taxon>
        <taxon>Pentapetalae</taxon>
        <taxon>asterids</taxon>
        <taxon>campanulids</taxon>
        <taxon>Asterales</taxon>
        <taxon>Asteraceae</taxon>
        <taxon>Asteroideae</taxon>
        <taxon>Anthemideae</taxon>
        <taxon>Artemisiinae</taxon>
        <taxon>Artemisia</taxon>
    </lineage>
</organism>
<dbReference type="InterPro" id="IPR009057">
    <property type="entry name" value="Homeodomain-like_sf"/>
</dbReference>
<evidence type="ECO:0000256" key="8">
    <source>
        <dbReference type="ARBA" id="ARBA00023242"/>
    </source>
</evidence>
<dbReference type="SUPFAM" id="SSF46689">
    <property type="entry name" value="Homeodomain-like"/>
    <property type="match status" value="1"/>
</dbReference>
<dbReference type="Proteomes" id="UP000245207">
    <property type="component" value="Unassembled WGS sequence"/>
</dbReference>
<dbReference type="InterPro" id="IPR014710">
    <property type="entry name" value="RmlC-like_jellyroll"/>
</dbReference>
<dbReference type="OrthoDB" id="2143914at2759"/>
<dbReference type="GO" id="GO:0003677">
    <property type="term" value="F:DNA binding"/>
    <property type="evidence" value="ECO:0007669"/>
    <property type="project" value="UniProtKB-KW"/>
</dbReference>
<dbReference type="PRINTS" id="PR00439">
    <property type="entry name" value="11SGLOBULIN"/>
</dbReference>
<protein>
    <submittedName>
        <fullName evidence="9">Myb domain protein 19</fullName>
    </submittedName>
</protein>
<dbReference type="PANTHER" id="PTHR47997:SF11">
    <property type="entry name" value="TRANSCRIPTION FACTOR LAF1"/>
    <property type="match status" value="1"/>
</dbReference>
<dbReference type="AlphaFoldDB" id="A0A2U1KER3"/>
<keyword evidence="4" id="KW-0805">Transcription regulation</keyword>
<dbReference type="STRING" id="35608.A0A2U1KER3"/>
<keyword evidence="7" id="KW-0804">Transcription</keyword>
<comment type="caution">
    <text evidence="9">The sequence shown here is derived from an EMBL/GenBank/DDBJ whole genome shotgun (WGS) entry which is preliminary data.</text>
</comment>
<dbReference type="EMBL" id="PKPP01020709">
    <property type="protein sequence ID" value="PWA35093.1"/>
    <property type="molecule type" value="Genomic_DNA"/>
</dbReference>
<keyword evidence="2" id="KW-0677">Repeat</keyword>
<dbReference type="Gene3D" id="2.60.120.10">
    <property type="entry name" value="Jelly Rolls"/>
    <property type="match status" value="1"/>
</dbReference>
<name>A0A2U1KER3_ARTAN</name>
<evidence type="ECO:0000256" key="4">
    <source>
        <dbReference type="ARBA" id="ARBA00023015"/>
    </source>
</evidence>
<keyword evidence="6" id="KW-0708">Seed storage protein</keyword>
<keyword evidence="8" id="KW-0539">Nucleus</keyword>
<evidence type="ECO:0000256" key="1">
    <source>
        <dbReference type="ARBA" id="ARBA00004123"/>
    </source>
</evidence>
<evidence type="ECO:0000313" key="10">
    <source>
        <dbReference type="Proteomes" id="UP000245207"/>
    </source>
</evidence>
<dbReference type="InterPro" id="IPR011051">
    <property type="entry name" value="RmlC_Cupin_sf"/>
</dbReference>
<evidence type="ECO:0000256" key="6">
    <source>
        <dbReference type="ARBA" id="ARBA00023129"/>
    </source>
</evidence>
<evidence type="ECO:0000256" key="2">
    <source>
        <dbReference type="ARBA" id="ARBA00022737"/>
    </source>
</evidence>
<comment type="subcellular location">
    <subcellularLocation>
        <location evidence="1">Nucleus</location>
    </subcellularLocation>
</comment>
<dbReference type="GO" id="GO:0045735">
    <property type="term" value="F:nutrient reservoir activity"/>
    <property type="evidence" value="ECO:0007669"/>
    <property type="project" value="UniProtKB-KW"/>
</dbReference>
<gene>
    <name evidence="9" type="ORF">CTI12_AA612670</name>
</gene>
<keyword evidence="3" id="KW-0758">Storage protein</keyword>
<accession>A0A2U1KER3</accession>
<evidence type="ECO:0000313" key="9">
    <source>
        <dbReference type="EMBL" id="PWA35093.1"/>
    </source>
</evidence>
<dbReference type="InterPro" id="IPR051953">
    <property type="entry name" value="Plant_SW-associated_TFs"/>
</dbReference>
<keyword evidence="10" id="KW-1185">Reference proteome</keyword>
<evidence type="ECO:0000256" key="7">
    <source>
        <dbReference type="ARBA" id="ARBA00023163"/>
    </source>
</evidence>